<dbReference type="Proteomes" id="UP001293593">
    <property type="component" value="Unassembled WGS sequence"/>
</dbReference>
<protein>
    <submittedName>
        <fullName evidence="2">Uncharacterized protein</fullName>
    </submittedName>
</protein>
<keyword evidence="3" id="KW-1185">Reference proteome</keyword>
<evidence type="ECO:0000313" key="3">
    <source>
        <dbReference type="Proteomes" id="UP001293593"/>
    </source>
</evidence>
<organism evidence="2 3">
    <name type="scientific">Acacia crassicarpa</name>
    <name type="common">northern wattle</name>
    <dbReference type="NCBI Taxonomy" id="499986"/>
    <lineage>
        <taxon>Eukaryota</taxon>
        <taxon>Viridiplantae</taxon>
        <taxon>Streptophyta</taxon>
        <taxon>Embryophyta</taxon>
        <taxon>Tracheophyta</taxon>
        <taxon>Spermatophyta</taxon>
        <taxon>Magnoliopsida</taxon>
        <taxon>eudicotyledons</taxon>
        <taxon>Gunneridae</taxon>
        <taxon>Pentapetalae</taxon>
        <taxon>rosids</taxon>
        <taxon>fabids</taxon>
        <taxon>Fabales</taxon>
        <taxon>Fabaceae</taxon>
        <taxon>Caesalpinioideae</taxon>
        <taxon>mimosoid clade</taxon>
        <taxon>Acacieae</taxon>
        <taxon>Acacia</taxon>
    </lineage>
</organism>
<reference evidence="2" key="1">
    <citation type="submission" date="2023-10" db="EMBL/GenBank/DDBJ databases">
        <title>Chromosome-level genome of the transformable northern wattle, Acacia crassicarpa.</title>
        <authorList>
            <person name="Massaro I."/>
            <person name="Sinha N.R."/>
            <person name="Poethig S."/>
            <person name="Leichty A.R."/>
        </authorList>
    </citation>
    <scope>NUCLEOTIDE SEQUENCE</scope>
    <source>
        <strain evidence="2">Acra3RX</strain>
        <tissue evidence="2">Leaf</tissue>
    </source>
</reference>
<dbReference type="EMBL" id="JAWXYG010000001">
    <property type="protein sequence ID" value="KAK4283843.1"/>
    <property type="molecule type" value="Genomic_DNA"/>
</dbReference>
<sequence>MDHTKNSKLSFVAEDHYQYVSPPPPSSMNLFRQYPHASHFSNNYLYPMFSTMNKFNELQNEKTQKTDSSFMPREEEEEEEAFSGDYCYSYCDVAAAGSCCAKSDTDSCSQVGDEEEENDDDDNDEVSLDELLQNDAKAKKKIEVLAEMVGVDSTEPVTVLTEVVRVLKHLRRMMN</sequence>
<evidence type="ECO:0000256" key="1">
    <source>
        <dbReference type="SAM" id="MobiDB-lite"/>
    </source>
</evidence>
<feature type="region of interest" description="Disordered" evidence="1">
    <location>
        <begin position="105"/>
        <end position="124"/>
    </location>
</feature>
<gene>
    <name evidence="2" type="ORF">QN277_000749</name>
</gene>
<accession>A0AAE1N5U4</accession>
<evidence type="ECO:0000313" key="2">
    <source>
        <dbReference type="EMBL" id="KAK4283843.1"/>
    </source>
</evidence>
<feature type="compositionally biased region" description="Acidic residues" evidence="1">
    <location>
        <begin position="112"/>
        <end position="124"/>
    </location>
</feature>
<dbReference type="AlphaFoldDB" id="A0AAE1N5U4"/>
<name>A0AAE1N5U4_9FABA</name>
<comment type="caution">
    <text evidence="2">The sequence shown here is derived from an EMBL/GenBank/DDBJ whole genome shotgun (WGS) entry which is preliminary data.</text>
</comment>
<proteinExistence type="predicted"/>